<proteinExistence type="predicted"/>
<protein>
    <submittedName>
        <fullName evidence="3">Uncharacterized protein</fullName>
    </submittedName>
</protein>
<dbReference type="EMBL" id="CAXAMN010009402">
    <property type="protein sequence ID" value="CAK9028522.1"/>
    <property type="molecule type" value="Genomic_DNA"/>
</dbReference>
<dbReference type="Proteomes" id="UP001642484">
    <property type="component" value="Unassembled WGS sequence"/>
</dbReference>
<name>A0ABP0KNX0_9DINO</name>
<accession>A0ABP0KNX0</accession>
<comment type="caution">
    <text evidence="3">The sequence shown here is derived from an EMBL/GenBank/DDBJ whole genome shotgun (WGS) entry which is preliminary data.</text>
</comment>
<keyword evidence="4" id="KW-1185">Reference proteome</keyword>
<evidence type="ECO:0000256" key="1">
    <source>
        <dbReference type="SAM" id="MobiDB-lite"/>
    </source>
</evidence>
<feature type="region of interest" description="Disordered" evidence="1">
    <location>
        <begin position="142"/>
        <end position="190"/>
    </location>
</feature>
<evidence type="ECO:0000313" key="3">
    <source>
        <dbReference type="EMBL" id="CAK9028545.1"/>
    </source>
</evidence>
<sequence>MAQCSSMQMAAFHINDKANGCQSLALALRVDDHSSGQLAEVFRRAVLLAQDFGPCESWEAKEATSRFPELTFPEPWSSSHWSLAAVRGRFFGLGFGSNRKIRNQLMHLAAALHAAAAIFTRPSWDGLLQQLAAEAAELVRAEQAQRGAAPETSGGPSASEPAHSSATLQQEPTLPERFGSPEPAPTPLTLIKTREGKSDGELALRVMVSRASKDRTVGSASPGQTVLLFDHVRGPALMRRLKIEQGCILRSKLRFGF</sequence>
<evidence type="ECO:0000313" key="2">
    <source>
        <dbReference type="EMBL" id="CAK9028522.1"/>
    </source>
</evidence>
<reference evidence="3 4" key="1">
    <citation type="submission" date="2024-02" db="EMBL/GenBank/DDBJ databases">
        <authorList>
            <person name="Chen Y."/>
            <person name="Shah S."/>
            <person name="Dougan E. K."/>
            <person name="Thang M."/>
            <person name="Chan C."/>
        </authorList>
    </citation>
    <scope>NUCLEOTIDE SEQUENCE [LARGE SCALE GENOMIC DNA]</scope>
</reference>
<gene>
    <name evidence="2" type="ORF">CCMP2556_LOCUS17141</name>
    <name evidence="3" type="ORF">CCMP2556_LOCUS17149</name>
</gene>
<feature type="compositionally biased region" description="Polar residues" evidence="1">
    <location>
        <begin position="162"/>
        <end position="172"/>
    </location>
</feature>
<organism evidence="3 4">
    <name type="scientific">Durusdinium trenchii</name>
    <dbReference type="NCBI Taxonomy" id="1381693"/>
    <lineage>
        <taxon>Eukaryota</taxon>
        <taxon>Sar</taxon>
        <taxon>Alveolata</taxon>
        <taxon>Dinophyceae</taxon>
        <taxon>Suessiales</taxon>
        <taxon>Symbiodiniaceae</taxon>
        <taxon>Durusdinium</taxon>
    </lineage>
</organism>
<dbReference type="EMBL" id="CAXAMN010009413">
    <property type="protein sequence ID" value="CAK9028545.1"/>
    <property type="molecule type" value="Genomic_DNA"/>
</dbReference>
<evidence type="ECO:0000313" key="4">
    <source>
        <dbReference type="Proteomes" id="UP001642484"/>
    </source>
</evidence>